<dbReference type="SUPFAM" id="SSF52799">
    <property type="entry name" value="(Phosphotyrosine protein) phosphatases II"/>
    <property type="match status" value="1"/>
</dbReference>
<keyword evidence="3" id="KW-0963">Cytoplasm</keyword>
<dbReference type="PROSITE" id="PS50056">
    <property type="entry name" value="TYR_PHOSPHATASE_2"/>
    <property type="match status" value="1"/>
</dbReference>
<dbReference type="PRINTS" id="PR00935">
    <property type="entry name" value="BAND41"/>
</dbReference>
<dbReference type="SMART" id="SM00295">
    <property type="entry name" value="B41"/>
    <property type="match status" value="1"/>
</dbReference>
<dbReference type="OrthoDB" id="10012364at2759"/>
<dbReference type="PANTHER" id="PTHR45706">
    <property type="entry name" value="TYROSINE-PROTEIN PHOSPHATASE"/>
    <property type="match status" value="1"/>
</dbReference>
<dbReference type="InterPro" id="IPR000242">
    <property type="entry name" value="PTP_cat"/>
</dbReference>
<evidence type="ECO:0000259" key="6">
    <source>
        <dbReference type="PROSITE" id="PS50055"/>
    </source>
</evidence>
<comment type="similarity">
    <text evidence="2">Belongs to the protein-tyrosine phosphatase family. Non-receptor class subfamily.</text>
</comment>
<dbReference type="CDD" id="cd17099">
    <property type="entry name" value="FERM_F1_PTPN14_like"/>
    <property type="match status" value="1"/>
</dbReference>
<dbReference type="InterPro" id="IPR003595">
    <property type="entry name" value="Tyr_Pase_cat"/>
</dbReference>
<keyword evidence="4" id="KW-0378">Hydrolase</keyword>
<dbReference type="AlphaFoldDB" id="A0A9Q0Y2A4"/>
<evidence type="ECO:0000259" key="7">
    <source>
        <dbReference type="PROSITE" id="PS50056"/>
    </source>
</evidence>
<protein>
    <recommendedName>
        <fullName evidence="11">Protein-tyrosine-phosphatase</fullName>
    </recommendedName>
</protein>
<name>A0A9Q0Y2A4_9SAUR</name>
<evidence type="ECO:0000313" key="9">
    <source>
        <dbReference type="EMBL" id="KAJ7341085.1"/>
    </source>
</evidence>
<evidence type="ECO:0000256" key="3">
    <source>
        <dbReference type="ARBA" id="ARBA00022490"/>
    </source>
</evidence>
<dbReference type="Pfam" id="PF00102">
    <property type="entry name" value="Y_phosphatase"/>
    <property type="match status" value="1"/>
</dbReference>
<dbReference type="Gene3D" id="3.10.20.90">
    <property type="entry name" value="Phosphatidylinositol 3-kinase Catalytic Subunit, Chain A, domain 1"/>
    <property type="match status" value="1"/>
</dbReference>
<dbReference type="InterPro" id="IPR019747">
    <property type="entry name" value="FERM_CS"/>
</dbReference>
<dbReference type="CDD" id="cd14473">
    <property type="entry name" value="FERM_B-lobe"/>
    <property type="match status" value="1"/>
</dbReference>
<sequence>MPFRLKLRRTRRYNVRSKNCFMTRIRLLDNNEIECTLSVESTGQECLEAVAQRLELRETHYFGLWFHSKNQQVRWVELEKPLKKQLDKFASEPLLFFGVMFYVPSVARLQQEITRYQYYLQVKKDVLDGRLRPSFEQGIRLAALAVQADFGDYHQFESHDFLREYVLFPVDLTQDEQILEELTQKVAQEHRNHSGISAAEAEFLYICEVERLDGFGQECFPVKYLEKQKMAGLEAQKRPLMLAALNGLSVARVPVPEDSQDEGAKVPMDERCRLLRKKLEEEMVFTEYEQIPKKKADGVFTTATLPDNIDRNRVPEVVPYEENRVELVPTKENNTGYINASHIKITVGGEEWHYIATQGPLPQTCHDFWQMVWEEGVNVIAMVTAEEERGRTKSHRYWPKLGSKHSSATYGKFKVTTKFRTDSGCYATTGLKVKHLLLGQEKTVWHLQYTDWPDHGCPEEQGFLSYLEEIQSVRRHTNSVLDSSNNCNPPVVVHCSAGVGRTGVVILTELMIGCLEHNERVDVPVMLQNLREQRMFMVQTIAQYKFVYQVLILFLQNSRLI</sequence>
<dbReference type="PROSITE" id="PS00383">
    <property type="entry name" value="TYR_PHOSPHATASE_1"/>
    <property type="match status" value="1"/>
</dbReference>
<evidence type="ECO:0000313" key="10">
    <source>
        <dbReference type="Proteomes" id="UP001142489"/>
    </source>
</evidence>
<dbReference type="PANTHER" id="PTHR45706:SF6">
    <property type="entry name" value="TYROSINE-PROTEIN PHOSPHATASE NON-RECEPTOR TYPE 14"/>
    <property type="match status" value="1"/>
</dbReference>
<dbReference type="InterPro" id="IPR029021">
    <property type="entry name" value="Prot-tyrosine_phosphatase-like"/>
</dbReference>
<dbReference type="InterPro" id="IPR016130">
    <property type="entry name" value="Tyr_Pase_AS"/>
</dbReference>
<dbReference type="Proteomes" id="UP001142489">
    <property type="component" value="Unassembled WGS sequence"/>
</dbReference>
<comment type="caution">
    <text evidence="9">The sequence shown here is derived from an EMBL/GenBank/DDBJ whole genome shotgun (WGS) entry which is preliminary data.</text>
</comment>
<accession>A0A9Q0Y2A4</accession>
<dbReference type="Pfam" id="PF09379">
    <property type="entry name" value="FERM_N"/>
    <property type="match status" value="1"/>
</dbReference>
<reference evidence="9" key="1">
    <citation type="journal article" date="2023" name="DNA Res.">
        <title>Chromosome-level genome assembly of Phrynocephalus forsythii using third-generation DNA sequencing and Hi-C analysis.</title>
        <authorList>
            <person name="Qi Y."/>
            <person name="Zhao W."/>
            <person name="Zhao Y."/>
            <person name="Niu C."/>
            <person name="Cao S."/>
            <person name="Zhang Y."/>
        </authorList>
    </citation>
    <scope>NUCLEOTIDE SEQUENCE</scope>
    <source>
        <tissue evidence="9">Muscle</tissue>
    </source>
</reference>
<comment type="subcellular location">
    <subcellularLocation>
        <location evidence="1">Cytoplasm</location>
        <location evidence="1">Cytoskeleton</location>
    </subcellularLocation>
</comment>
<evidence type="ECO:0000256" key="5">
    <source>
        <dbReference type="ARBA" id="ARBA00023212"/>
    </source>
</evidence>
<dbReference type="Gene3D" id="3.90.190.10">
    <property type="entry name" value="Protein tyrosine phosphatase superfamily"/>
    <property type="match status" value="1"/>
</dbReference>
<dbReference type="GO" id="GO:0005737">
    <property type="term" value="C:cytoplasm"/>
    <property type="evidence" value="ECO:0007669"/>
    <property type="project" value="TreeGrafter"/>
</dbReference>
<proteinExistence type="inferred from homology"/>
<dbReference type="SUPFAM" id="SSF47031">
    <property type="entry name" value="Second domain of FERM"/>
    <property type="match status" value="1"/>
</dbReference>
<dbReference type="InterPro" id="IPR035963">
    <property type="entry name" value="FERM_2"/>
</dbReference>
<dbReference type="PROSITE" id="PS00660">
    <property type="entry name" value="FERM_1"/>
    <property type="match status" value="1"/>
</dbReference>
<dbReference type="Pfam" id="PF00373">
    <property type="entry name" value="FERM_M"/>
    <property type="match status" value="1"/>
</dbReference>
<dbReference type="GO" id="GO:0005856">
    <property type="term" value="C:cytoskeleton"/>
    <property type="evidence" value="ECO:0007669"/>
    <property type="project" value="UniProtKB-SubCell"/>
</dbReference>
<organism evidence="9 10">
    <name type="scientific">Phrynocephalus forsythii</name>
    <dbReference type="NCBI Taxonomy" id="171643"/>
    <lineage>
        <taxon>Eukaryota</taxon>
        <taxon>Metazoa</taxon>
        <taxon>Chordata</taxon>
        <taxon>Craniata</taxon>
        <taxon>Vertebrata</taxon>
        <taxon>Euteleostomi</taxon>
        <taxon>Lepidosauria</taxon>
        <taxon>Squamata</taxon>
        <taxon>Bifurcata</taxon>
        <taxon>Unidentata</taxon>
        <taxon>Episquamata</taxon>
        <taxon>Toxicofera</taxon>
        <taxon>Iguania</taxon>
        <taxon>Acrodonta</taxon>
        <taxon>Agamidae</taxon>
        <taxon>Agaminae</taxon>
        <taxon>Phrynocephalus</taxon>
    </lineage>
</organism>
<evidence type="ECO:0000256" key="4">
    <source>
        <dbReference type="ARBA" id="ARBA00022801"/>
    </source>
</evidence>
<dbReference type="GO" id="GO:0004725">
    <property type="term" value="F:protein tyrosine phosphatase activity"/>
    <property type="evidence" value="ECO:0007669"/>
    <property type="project" value="InterPro"/>
</dbReference>
<dbReference type="EMBL" id="JAPFRF010000002">
    <property type="protein sequence ID" value="KAJ7341085.1"/>
    <property type="molecule type" value="Genomic_DNA"/>
</dbReference>
<dbReference type="InterPro" id="IPR000387">
    <property type="entry name" value="Tyr_Pase_dom"/>
</dbReference>
<dbReference type="InterPro" id="IPR019748">
    <property type="entry name" value="FERM_central"/>
</dbReference>
<dbReference type="PROSITE" id="PS50057">
    <property type="entry name" value="FERM_3"/>
    <property type="match status" value="1"/>
</dbReference>
<evidence type="ECO:0000256" key="2">
    <source>
        <dbReference type="ARBA" id="ARBA00009649"/>
    </source>
</evidence>
<dbReference type="PRINTS" id="PR00700">
    <property type="entry name" value="PRTYPHPHTASE"/>
</dbReference>
<keyword evidence="5" id="KW-0206">Cytoskeleton</keyword>
<evidence type="ECO:0000259" key="8">
    <source>
        <dbReference type="PROSITE" id="PS50057"/>
    </source>
</evidence>
<dbReference type="FunFam" id="1.20.80.10:FF:000014">
    <property type="entry name" value="Tyrosine-protein phosphatase non-receptor type"/>
    <property type="match status" value="1"/>
</dbReference>
<dbReference type="SMART" id="SM00404">
    <property type="entry name" value="PTPc_motif"/>
    <property type="match status" value="1"/>
</dbReference>
<dbReference type="InterPro" id="IPR018979">
    <property type="entry name" value="FERM_N"/>
</dbReference>
<dbReference type="GO" id="GO:0001946">
    <property type="term" value="P:lymphangiogenesis"/>
    <property type="evidence" value="ECO:0007669"/>
    <property type="project" value="TreeGrafter"/>
</dbReference>
<keyword evidence="10" id="KW-1185">Reference proteome</keyword>
<dbReference type="SMART" id="SM00194">
    <property type="entry name" value="PTPc"/>
    <property type="match status" value="1"/>
</dbReference>
<feature type="domain" description="FERM" evidence="8">
    <location>
        <begin position="21"/>
        <end position="332"/>
    </location>
</feature>
<dbReference type="InterPro" id="IPR019749">
    <property type="entry name" value="Band_41_domain"/>
</dbReference>
<dbReference type="PROSITE" id="PS50055">
    <property type="entry name" value="TYR_PHOSPHATASE_PTP"/>
    <property type="match status" value="1"/>
</dbReference>
<dbReference type="Gene3D" id="1.20.80.10">
    <property type="match status" value="1"/>
</dbReference>
<dbReference type="InterPro" id="IPR029071">
    <property type="entry name" value="Ubiquitin-like_domsf"/>
</dbReference>
<feature type="domain" description="Tyrosine specific protein phosphatases" evidence="7">
    <location>
        <begin position="464"/>
        <end position="545"/>
    </location>
</feature>
<dbReference type="InterPro" id="IPR000299">
    <property type="entry name" value="FERM_domain"/>
</dbReference>
<dbReference type="InterPro" id="IPR014352">
    <property type="entry name" value="FERM/acyl-CoA-bd_prot_sf"/>
</dbReference>
<evidence type="ECO:0008006" key="11">
    <source>
        <dbReference type="Google" id="ProtNLM"/>
    </source>
</evidence>
<dbReference type="FunFam" id="3.10.20.90:FF:000039">
    <property type="entry name" value="Tyrosine-protein phosphatase non-receptor type"/>
    <property type="match status" value="1"/>
</dbReference>
<dbReference type="SUPFAM" id="SSF54236">
    <property type="entry name" value="Ubiquitin-like"/>
    <property type="match status" value="1"/>
</dbReference>
<evidence type="ECO:0000256" key="1">
    <source>
        <dbReference type="ARBA" id="ARBA00004245"/>
    </source>
</evidence>
<gene>
    <name evidence="9" type="ORF">JRQ81_004797</name>
</gene>
<feature type="domain" description="Tyrosine-protein phosphatase" evidence="6">
    <location>
        <begin position="284"/>
        <end position="554"/>
    </location>
</feature>
<dbReference type="FunFam" id="3.90.190.10:FF:000030">
    <property type="entry name" value="Tyrosine-protein phosphatase non-receptor type"/>
    <property type="match status" value="1"/>
</dbReference>